<dbReference type="Proteomes" id="UP000567795">
    <property type="component" value="Unassembled WGS sequence"/>
</dbReference>
<dbReference type="GO" id="GO:0006355">
    <property type="term" value="P:regulation of DNA-templated transcription"/>
    <property type="evidence" value="ECO:0007669"/>
    <property type="project" value="InterPro"/>
</dbReference>
<gene>
    <name evidence="2" type="ORF">FHU37_001918</name>
</gene>
<dbReference type="InterPro" id="IPR016032">
    <property type="entry name" value="Sig_transdc_resp-reg_C-effctor"/>
</dbReference>
<evidence type="ECO:0000259" key="1">
    <source>
        <dbReference type="SMART" id="SM00421"/>
    </source>
</evidence>
<dbReference type="InterPro" id="IPR000792">
    <property type="entry name" value="Tscrpt_reg_LuxR_C"/>
</dbReference>
<protein>
    <submittedName>
        <fullName evidence="2">DNA-binding NarL/FixJ family response regulator</fullName>
    </submittedName>
</protein>
<evidence type="ECO:0000313" key="2">
    <source>
        <dbReference type="EMBL" id="NYI04975.1"/>
    </source>
</evidence>
<name>A0A852ZT15_9ACTN</name>
<dbReference type="AlphaFoldDB" id="A0A852ZT15"/>
<dbReference type="SMART" id="SM00421">
    <property type="entry name" value="HTH_LUXR"/>
    <property type="match status" value="1"/>
</dbReference>
<dbReference type="EMBL" id="JACBZD010000001">
    <property type="protein sequence ID" value="NYI04975.1"/>
    <property type="molecule type" value="Genomic_DNA"/>
</dbReference>
<feature type="domain" description="HTH luxR-type" evidence="1">
    <location>
        <begin position="14"/>
        <end position="71"/>
    </location>
</feature>
<reference evidence="2 3" key="1">
    <citation type="submission" date="2020-07" db="EMBL/GenBank/DDBJ databases">
        <title>Sequencing the genomes of 1000 actinobacteria strains.</title>
        <authorList>
            <person name="Klenk H.-P."/>
        </authorList>
    </citation>
    <scope>NUCLEOTIDE SEQUENCE [LARGE SCALE GENOMIC DNA]</scope>
    <source>
        <strain evidence="2 3">DSM 42178</strain>
    </source>
</reference>
<dbReference type="RefSeq" id="WP_312892520.1">
    <property type="nucleotide sequence ID" value="NZ_JACBZD010000001.1"/>
</dbReference>
<dbReference type="GO" id="GO:0003677">
    <property type="term" value="F:DNA binding"/>
    <property type="evidence" value="ECO:0007669"/>
    <property type="project" value="UniProtKB-KW"/>
</dbReference>
<organism evidence="2 3">
    <name type="scientific">Allostreptomyces psammosilenae</name>
    <dbReference type="NCBI Taxonomy" id="1892865"/>
    <lineage>
        <taxon>Bacteria</taxon>
        <taxon>Bacillati</taxon>
        <taxon>Actinomycetota</taxon>
        <taxon>Actinomycetes</taxon>
        <taxon>Kitasatosporales</taxon>
        <taxon>Streptomycetaceae</taxon>
        <taxon>Allostreptomyces</taxon>
    </lineage>
</organism>
<evidence type="ECO:0000313" key="3">
    <source>
        <dbReference type="Proteomes" id="UP000567795"/>
    </source>
</evidence>
<sequence>MQQTASTTARPAETSFLTPEEQRMLQLLADGLPLDSVARRMCTSSRTLRRRIRAVCDRLGVQAPIQAVAWAARRHLI</sequence>
<accession>A0A852ZT15</accession>
<proteinExistence type="predicted"/>
<dbReference type="SUPFAM" id="SSF46894">
    <property type="entry name" value="C-terminal effector domain of the bipartite response regulators"/>
    <property type="match status" value="1"/>
</dbReference>
<comment type="caution">
    <text evidence="2">The sequence shown here is derived from an EMBL/GenBank/DDBJ whole genome shotgun (WGS) entry which is preliminary data.</text>
</comment>
<keyword evidence="3" id="KW-1185">Reference proteome</keyword>
<dbReference type="Gene3D" id="1.10.10.10">
    <property type="entry name" value="Winged helix-like DNA-binding domain superfamily/Winged helix DNA-binding domain"/>
    <property type="match status" value="1"/>
</dbReference>
<dbReference type="Pfam" id="PF00196">
    <property type="entry name" value="GerE"/>
    <property type="match status" value="1"/>
</dbReference>
<dbReference type="InterPro" id="IPR036388">
    <property type="entry name" value="WH-like_DNA-bd_sf"/>
</dbReference>
<keyword evidence="2" id="KW-0238">DNA-binding</keyword>